<accession>A0A0G1KJK2</accession>
<keyword evidence="1" id="KW-0472">Membrane</keyword>
<dbReference type="Proteomes" id="UP000033915">
    <property type="component" value="Unassembled WGS sequence"/>
</dbReference>
<reference evidence="3 4" key="1">
    <citation type="journal article" date="2015" name="Nature">
        <title>rRNA introns, odd ribosomes, and small enigmatic genomes across a large radiation of phyla.</title>
        <authorList>
            <person name="Brown C.T."/>
            <person name="Hug L.A."/>
            <person name="Thomas B.C."/>
            <person name="Sharon I."/>
            <person name="Castelle C.J."/>
            <person name="Singh A."/>
            <person name="Wilkins M.J."/>
            <person name="Williams K.H."/>
            <person name="Banfield J.F."/>
        </authorList>
    </citation>
    <scope>NUCLEOTIDE SEQUENCE [LARGE SCALE GENOMIC DNA]</scope>
</reference>
<organism evidence="3 4">
    <name type="scientific">Candidatus Giovannonibacteria bacterium GW2011_GWC2_44_9</name>
    <dbReference type="NCBI Taxonomy" id="1618658"/>
    <lineage>
        <taxon>Bacteria</taxon>
        <taxon>Candidatus Giovannoniibacteriota</taxon>
    </lineage>
</organism>
<gene>
    <name evidence="3" type="ORF">UW81_C0013G0015</name>
</gene>
<feature type="transmembrane region" description="Helical" evidence="1">
    <location>
        <begin position="66"/>
        <end position="84"/>
    </location>
</feature>
<protein>
    <recommendedName>
        <fullName evidence="2">Sphingomyelin synthase-like domain-containing protein</fullName>
    </recommendedName>
</protein>
<dbReference type="EMBL" id="LCJT01000013">
    <property type="protein sequence ID" value="KKT83680.1"/>
    <property type="molecule type" value="Genomic_DNA"/>
</dbReference>
<dbReference type="InterPro" id="IPR025749">
    <property type="entry name" value="Sphingomyelin_synth-like_dom"/>
</dbReference>
<keyword evidence="1" id="KW-1133">Transmembrane helix</keyword>
<dbReference type="Pfam" id="PF14360">
    <property type="entry name" value="PAP2_C"/>
    <property type="match status" value="1"/>
</dbReference>
<dbReference type="AlphaFoldDB" id="A0A0G1KJK2"/>
<comment type="caution">
    <text evidence="3">The sequence shown here is derived from an EMBL/GenBank/DDBJ whole genome shotgun (WGS) entry which is preliminary data.</text>
</comment>
<feature type="transmembrane region" description="Helical" evidence="1">
    <location>
        <begin position="160"/>
        <end position="178"/>
    </location>
</feature>
<feature type="transmembrane region" description="Helical" evidence="1">
    <location>
        <begin position="136"/>
        <end position="153"/>
    </location>
</feature>
<feature type="transmembrane region" description="Helical" evidence="1">
    <location>
        <begin position="96"/>
        <end position="116"/>
    </location>
</feature>
<evidence type="ECO:0000313" key="3">
    <source>
        <dbReference type="EMBL" id="KKT83680.1"/>
    </source>
</evidence>
<evidence type="ECO:0000259" key="2">
    <source>
        <dbReference type="Pfam" id="PF14360"/>
    </source>
</evidence>
<keyword evidence="1" id="KW-0812">Transmembrane</keyword>
<sequence>MNKIKRKYAVYVNNKEFLVSLMLSFLILLASLVINFYAGVYATEKASNAVTDLILDNIRVYDVDGIFIYGPVFFYLFVAYILIMRLHLIPFTLKSISLFILIRSIFISLTHIGPFPSQLVISPANVVNYFTPGGDLFFSAHTGLPFLLALLFWENFRLRVFFIASSLLFGAVVLMGHLHYSIDVLAAFFITFTIYHIACVFFPKDKKIFESGLESKT</sequence>
<evidence type="ECO:0000256" key="1">
    <source>
        <dbReference type="SAM" id="Phobius"/>
    </source>
</evidence>
<feature type="transmembrane region" description="Helical" evidence="1">
    <location>
        <begin position="184"/>
        <end position="202"/>
    </location>
</feature>
<evidence type="ECO:0000313" key="4">
    <source>
        <dbReference type="Proteomes" id="UP000033915"/>
    </source>
</evidence>
<name>A0A0G1KJK2_9BACT</name>
<proteinExistence type="predicted"/>
<feature type="domain" description="Sphingomyelin synthase-like" evidence="2">
    <location>
        <begin position="134"/>
        <end position="197"/>
    </location>
</feature>